<sequence>MYYDYSSLIQNLQQMYGYLQTQQQRINQLELQIQELQSEMNTLKQNQTSNIEKIEYKFDQLKVERLEGTLNIGITPQNGENSIEDFAVHQGEFNVPPAPQHPPIFKNVQQRVHEYLNKSCYQDIDTIEKRLKYQLNNEYRQFIIEDIRKQIDQRIQHYLNQMKPHNLNQEQLAEIEELTFNKVKDDICRTYEEFVGNLPREEIDS</sequence>
<organism evidence="2 3">
    <name type="scientific">Halalkalibacter alkaliphilus</name>
    <dbReference type="NCBI Taxonomy" id="2917993"/>
    <lineage>
        <taxon>Bacteria</taxon>
        <taxon>Bacillati</taxon>
        <taxon>Bacillota</taxon>
        <taxon>Bacilli</taxon>
        <taxon>Bacillales</taxon>
        <taxon>Bacillaceae</taxon>
        <taxon>Halalkalibacter</taxon>
    </lineage>
</organism>
<comment type="caution">
    <text evidence="2">The sequence shown here is derived from an EMBL/GenBank/DDBJ whole genome shotgun (WGS) entry which is preliminary data.</text>
</comment>
<protein>
    <submittedName>
        <fullName evidence="2">Spore germination protein GerPC</fullName>
    </submittedName>
</protein>
<evidence type="ECO:0000313" key="2">
    <source>
        <dbReference type="EMBL" id="MCL7748452.1"/>
    </source>
</evidence>
<dbReference type="Proteomes" id="UP001139150">
    <property type="component" value="Unassembled WGS sequence"/>
</dbReference>
<dbReference type="RefSeq" id="WP_250097341.1">
    <property type="nucleotide sequence ID" value="NZ_JAKRYL010000015.1"/>
</dbReference>
<evidence type="ECO:0000256" key="1">
    <source>
        <dbReference type="SAM" id="Coils"/>
    </source>
</evidence>
<keyword evidence="3" id="KW-1185">Reference proteome</keyword>
<name>A0A9X2CUF1_9BACI</name>
<dbReference type="InterPro" id="IPR019673">
    <property type="entry name" value="Spore_germination_GerPC"/>
</dbReference>
<proteinExistence type="predicted"/>
<evidence type="ECO:0000313" key="3">
    <source>
        <dbReference type="Proteomes" id="UP001139150"/>
    </source>
</evidence>
<accession>A0A9X2CUF1</accession>
<keyword evidence="1" id="KW-0175">Coiled coil</keyword>
<dbReference type="EMBL" id="JAKRYL010000015">
    <property type="protein sequence ID" value="MCL7748452.1"/>
    <property type="molecule type" value="Genomic_DNA"/>
</dbReference>
<dbReference type="AlphaFoldDB" id="A0A9X2CUF1"/>
<dbReference type="Pfam" id="PF10737">
    <property type="entry name" value="GerPC"/>
    <property type="match status" value="1"/>
</dbReference>
<reference evidence="2" key="1">
    <citation type="submission" date="2022-02" db="EMBL/GenBank/DDBJ databases">
        <title>Halalkalibacter sp. nov. isolated from Lonar Lake, India.</title>
        <authorList>
            <person name="Joshi A."/>
            <person name="Thite S."/>
            <person name="Lodha T."/>
        </authorList>
    </citation>
    <scope>NUCLEOTIDE SEQUENCE</scope>
    <source>
        <strain evidence="2">MEB205</strain>
    </source>
</reference>
<feature type="coiled-coil region" evidence="1">
    <location>
        <begin position="19"/>
        <end position="64"/>
    </location>
</feature>
<gene>
    <name evidence="2" type="ORF">MF646_15085</name>
</gene>